<dbReference type="AlphaFoldDB" id="A0A6J6USC7"/>
<accession>A0A6J6USC7</accession>
<protein>
    <submittedName>
        <fullName evidence="1">Unannotated protein</fullName>
    </submittedName>
</protein>
<sequence>MMSAADAPSVSGDELPGVICHSICGNRAASSSVANDGFRPARPSDVVPARTVSSVRCSTIEPSAPVTITGTISLSKAPDEAARAASSCDRAEKSSSCARLSPHFAAMSSAETPWFTRPSG</sequence>
<reference evidence="1" key="1">
    <citation type="submission" date="2020-05" db="EMBL/GenBank/DDBJ databases">
        <authorList>
            <person name="Chiriac C."/>
            <person name="Salcher M."/>
            <person name="Ghai R."/>
            <person name="Kavagutti S V."/>
        </authorList>
    </citation>
    <scope>NUCLEOTIDE SEQUENCE</scope>
</reference>
<organism evidence="1">
    <name type="scientific">freshwater metagenome</name>
    <dbReference type="NCBI Taxonomy" id="449393"/>
    <lineage>
        <taxon>unclassified sequences</taxon>
        <taxon>metagenomes</taxon>
        <taxon>ecological metagenomes</taxon>
    </lineage>
</organism>
<dbReference type="EMBL" id="CAEZYZ010000282">
    <property type="protein sequence ID" value="CAB4762851.1"/>
    <property type="molecule type" value="Genomic_DNA"/>
</dbReference>
<name>A0A6J6USC7_9ZZZZ</name>
<proteinExistence type="predicted"/>
<gene>
    <name evidence="1" type="ORF">UFOPK2810_01463</name>
</gene>
<evidence type="ECO:0000313" key="1">
    <source>
        <dbReference type="EMBL" id="CAB4762851.1"/>
    </source>
</evidence>